<evidence type="ECO:0000313" key="7">
    <source>
        <dbReference type="Proteomes" id="UP000246991"/>
    </source>
</evidence>
<dbReference type="GO" id="GO:0006890">
    <property type="term" value="P:retrograde vesicle-mediated transport, Golgi to endoplasmic reticulum"/>
    <property type="evidence" value="ECO:0007669"/>
    <property type="project" value="InterPro"/>
</dbReference>
<dbReference type="GO" id="GO:0005783">
    <property type="term" value="C:endoplasmic reticulum"/>
    <property type="evidence" value="ECO:0007669"/>
    <property type="project" value="UniProtKB-SubCell"/>
</dbReference>
<dbReference type="PANTHER" id="PTHR40787:SF3">
    <property type="entry name" value="PROTEIN TRANSPORT PROTEIN SEC39"/>
    <property type="match status" value="1"/>
</dbReference>
<accession>A0A317SWE6</accession>
<evidence type="ECO:0000313" key="6">
    <source>
        <dbReference type="EMBL" id="PWW78732.1"/>
    </source>
</evidence>
<comment type="caution">
    <text evidence="6">The sequence shown here is derived from an EMBL/GenBank/DDBJ whole genome shotgun (WGS) entry which is preliminary data.</text>
</comment>
<dbReference type="PANTHER" id="PTHR40787">
    <property type="entry name" value="SECRETED PROTEIN"/>
    <property type="match status" value="1"/>
</dbReference>
<proteinExistence type="predicted"/>
<keyword evidence="2" id="KW-0813">Transport</keyword>
<gene>
    <name evidence="6" type="ORF">C7212DRAFT_290719</name>
</gene>
<sequence length="811" mass="88135">MPTPNPTPPSELSVAKSIILAVHYASSAELKPLRSLFSLHSSTFSKEMQLRVLLCLPETTKPDLYLPLIKGELGETVAEVDTAAVSKISEKTANRWAKELPPLALEAGRASDEGMLLSSYLVCRARNIDRETGALSIVIGLLSPFVGLVTGIDKYLEGIVAILARLTYDYTSEDVGAGEEAEDERVGLEAFEELEAQVGIRLLLARCGGRQVVVNDLKRLVGPYLGAKKNDREGWEVVWGWLKCKIADGNWGDFVEVVTKWDGPVGDSGLAEEYARLSIAGCYACQETGQSAWEGMRAIHRRCSKYVSERQGSKGQKLPGKLGDPFDKGNPLAAPNEASLQLLDLLITSAGVLSAPLANVAEIRLGGSHHDQEALLVRHVRNGPNWAKQSDEEWRRARDGVKWLQTKAKVFDKLTVEEVEKVLLSAMLAATNFDLVKEIYVNGPNGSLGKDDVETGILDAFQGFYDNASNGNKIRGSMKNALGALQILYPRTSRSTALERAYRLTDATHALSHYSLTLAPGIPLLPVQIRIHGDPISLTARLLDSNPKSFAQTETLITIARDLCFGTTGSDGGRKTDARVVGMCIEAALSEGDFETAYSLGMNRLVIMIAENEQNVDEDVADMIWRACFQAGRYRSPYAALVGETAAFGGKALRTVEMRMELLAQALRFCPPSALAEVLASWRRCEEEMLAGLKEEEEEEERREAYWSNNYGEENANTTTSVSRRKDDETPMGLFAVAAGAAKAFRGTAFQLSTSRGDTVPAGDDAAIAAAAVVTEEQRTRKRDMVSGMVTSGLASGLGWVLGAQPNVNRG</sequence>
<evidence type="ECO:0000259" key="5">
    <source>
        <dbReference type="Pfam" id="PF08314"/>
    </source>
</evidence>
<feature type="domain" description="Sec39" evidence="5">
    <location>
        <begin position="18"/>
        <end position="702"/>
    </location>
</feature>
<evidence type="ECO:0000256" key="4">
    <source>
        <dbReference type="ARBA" id="ARBA00022927"/>
    </source>
</evidence>
<keyword evidence="3" id="KW-0256">Endoplasmic reticulum</keyword>
<dbReference type="InterPro" id="IPR013244">
    <property type="entry name" value="Sec39_domain"/>
</dbReference>
<protein>
    <submittedName>
        <fullName evidence="6">Secretory pathway Sec39</fullName>
    </submittedName>
</protein>
<keyword evidence="7" id="KW-1185">Reference proteome</keyword>
<dbReference type="GO" id="GO:0015031">
    <property type="term" value="P:protein transport"/>
    <property type="evidence" value="ECO:0007669"/>
    <property type="project" value="UniProtKB-KW"/>
</dbReference>
<dbReference type="Pfam" id="PF08314">
    <property type="entry name" value="Sec39"/>
    <property type="match status" value="1"/>
</dbReference>
<evidence type="ECO:0000256" key="1">
    <source>
        <dbReference type="ARBA" id="ARBA00004240"/>
    </source>
</evidence>
<comment type="subcellular location">
    <subcellularLocation>
        <location evidence="1">Endoplasmic reticulum</location>
    </subcellularLocation>
</comment>
<reference evidence="6 7" key="1">
    <citation type="submission" date="2018-03" db="EMBL/GenBank/DDBJ databases">
        <title>Genomes of Pezizomycetes fungi and the evolution of truffles.</title>
        <authorList>
            <person name="Murat C."/>
            <person name="Payen T."/>
            <person name="Noel B."/>
            <person name="Kuo A."/>
            <person name="Martin F.M."/>
        </authorList>
    </citation>
    <scope>NUCLEOTIDE SEQUENCE [LARGE SCALE GENOMIC DNA]</scope>
    <source>
        <strain evidence="6">091103-1</strain>
    </source>
</reference>
<organism evidence="6 7">
    <name type="scientific">Tuber magnatum</name>
    <name type="common">white Piedmont truffle</name>
    <dbReference type="NCBI Taxonomy" id="42249"/>
    <lineage>
        <taxon>Eukaryota</taxon>
        <taxon>Fungi</taxon>
        <taxon>Dikarya</taxon>
        <taxon>Ascomycota</taxon>
        <taxon>Pezizomycotina</taxon>
        <taxon>Pezizomycetes</taxon>
        <taxon>Pezizales</taxon>
        <taxon>Tuberaceae</taxon>
        <taxon>Tuber</taxon>
    </lineage>
</organism>
<dbReference type="Proteomes" id="UP000246991">
    <property type="component" value="Unassembled WGS sequence"/>
</dbReference>
<evidence type="ECO:0000256" key="3">
    <source>
        <dbReference type="ARBA" id="ARBA00022824"/>
    </source>
</evidence>
<name>A0A317SWE6_9PEZI</name>
<evidence type="ECO:0000256" key="2">
    <source>
        <dbReference type="ARBA" id="ARBA00022448"/>
    </source>
</evidence>
<dbReference type="OrthoDB" id="342024at2759"/>
<dbReference type="AlphaFoldDB" id="A0A317SWE6"/>
<dbReference type="EMBL" id="PYWC01000013">
    <property type="protein sequence ID" value="PWW78732.1"/>
    <property type="molecule type" value="Genomic_DNA"/>
</dbReference>
<keyword evidence="4" id="KW-0653">Protein transport</keyword>